<evidence type="ECO:0008006" key="3">
    <source>
        <dbReference type="Google" id="ProtNLM"/>
    </source>
</evidence>
<evidence type="ECO:0000313" key="1">
    <source>
        <dbReference type="EMBL" id="PIE34731.1"/>
    </source>
</evidence>
<organism evidence="1 2">
    <name type="scientific">Ilumatobacter coccineus</name>
    <dbReference type="NCBI Taxonomy" id="467094"/>
    <lineage>
        <taxon>Bacteria</taxon>
        <taxon>Bacillati</taxon>
        <taxon>Actinomycetota</taxon>
        <taxon>Acidimicrobiia</taxon>
        <taxon>Acidimicrobiales</taxon>
        <taxon>Ilumatobacteraceae</taxon>
        <taxon>Ilumatobacter</taxon>
    </lineage>
</organism>
<dbReference type="AlphaFoldDB" id="A0A2G6KGD2"/>
<dbReference type="EMBL" id="PDSL01000008">
    <property type="protein sequence ID" value="PIE34731.1"/>
    <property type="molecule type" value="Genomic_DNA"/>
</dbReference>
<name>A0A2G6KGD2_9ACTN</name>
<proteinExistence type="predicted"/>
<comment type="caution">
    <text evidence="1">The sequence shown here is derived from an EMBL/GenBank/DDBJ whole genome shotgun (WGS) entry which is preliminary data.</text>
</comment>
<protein>
    <recommendedName>
        <fullName evidence="3">Pyridoxamine 5'-phosphate oxidase putative domain-containing protein</fullName>
    </recommendedName>
</protein>
<reference evidence="1 2" key="1">
    <citation type="submission" date="2017-10" db="EMBL/GenBank/DDBJ databases">
        <title>Novel microbial diversity and functional potential in the marine mammal oral microbiome.</title>
        <authorList>
            <person name="Dudek N.K."/>
            <person name="Sun C.L."/>
            <person name="Burstein D."/>
            <person name="Kantor R.S."/>
            <person name="Aliaga Goltsman D.S."/>
            <person name="Bik E.M."/>
            <person name="Thomas B.C."/>
            <person name="Banfield J.F."/>
            <person name="Relman D.A."/>
        </authorList>
    </citation>
    <scope>NUCLEOTIDE SEQUENCE [LARGE SCALE GENOMIC DNA]</scope>
    <source>
        <strain evidence="1">DOLJORAL78_61_10</strain>
    </source>
</reference>
<dbReference type="Proteomes" id="UP000230914">
    <property type="component" value="Unassembled WGS sequence"/>
</dbReference>
<gene>
    <name evidence="1" type="ORF">CSA55_00305</name>
</gene>
<accession>A0A2G6KGD2</accession>
<sequence length="111" mass="12171">MTIPVALDTIPDEIETWGWGYVLTTGDERPHLRASSPTVVRCDNECGYVLRFNGGGGRACRNAERHPKAAVVFPPRADNPEFSLVIDADATVDGDIIDLMPTNALLHRTRP</sequence>
<evidence type="ECO:0000313" key="2">
    <source>
        <dbReference type="Proteomes" id="UP000230914"/>
    </source>
</evidence>